<comment type="caution">
    <text evidence="13">The sequence shown here is derived from an EMBL/GenBank/DDBJ whole genome shotgun (WGS) entry which is preliminary data.</text>
</comment>
<evidence type="ECO:0000313" key="14">
    <source>
        <dbReference type="Proteomes" id="UP000019140"/>
    </source>
</evidence>
<name>W4LQK7_9BACT</name>
<dbReference type="GO" id="GO:0045259">
    <property type="term" value="C:proton-transporting ATP synthase complex"/>
    <property type="evidence" value="ECO:0007669"/>
    <property type="project" value="UniProtKB-KW"/>
</dbReference>
<feature type="transmembrane region" description="Helical" evidence="11">
    <location>
        <begin position="193"/>
        <end position="215"/>
    </location>
</feature>
<keyword evidence="7 11" id="KW-1133">Transmembrane helix</keyword>
<dbReference type="HAMAP" id="MF_01393">
    <property type="entry name" value="ATP_synth_a_bact"/>
    <property type="match status" value="1"/>
</dbReference>
<keyword evidence="8 11" id="KW-0406">Ion transport</keyword>
<reference evidence="13 14" key="1">
    <citation type="journal article" date="2014" name="Nature">
        <title>An environmental bacterial taxon with a large and distinct metabolic repertoire.</title>
        <authorList>
            <person name="Wilson M.C."/>
            <person name="Mori T."/>
            <person name="Ruckert C."/>
            <person name="Uria A.R."/>
            <person name="Helf M.J."/>
            <person name="Takada K."/>
            <person name="Gernert C."/>
            <person name="Steffens U.A."/>
            <person name="Heycke N."/>
            <person name="Schmitt S."/>
            <person name="Rinke C."/>
            <person name="Helfrich E.J."/>
            <person name="Brachmann A.O."/>
            <person name="Gurgui C."/>
            <person name="Wakimoto T."/>
            <person name="Kracht M."/>
            <person name="Crusemann M."/>
            <person name="Hentschel U."/>
            <person name="Abe I."/>
            <person name="Matsunaga S."/>
            <person name="Kalinowski J."/>
            <person name="Takeyama H."/>
            <person name="Piel J."/>
        </authorList>
    </citation>
    <scope>NUCLEOTIDE SEQUENCE [LARGE SCALE GENOMIC DNA]</scope>
    <source>
        <strain evidence="14">TSY2</strain>
    </source>
</reference>
<dbReference type="InterPro" id="IPR000568">
    <property type="entry name" value="ATP_synth_F0_asu"/>
</dbReference>
<dbReference type="Pfam" id="PF00119">
    <property type="entry name" value="ATP-synt_A"/>
    <property type="match status" value="1"/>
</dbReference>
<dbReference type="SUPFAM" id="SSF81336">
    <property type="entry name" value="F1F0 ATP synthase subunit A"/>
    <property type="match status" value="1"/>
</dbReference>
<evidence type="ECO:0000256" key="1">
    <source>
        <dbReference type="ARBA" id="ARBA00004141"/>
    </source>
</evidence>
<dbReference type="PRINTS" id="PR00123">
    <property type="entry name" value="ATPASEA"/>
</dbReference>
<dbReference type="PATRIC" id="fig|1429439.4.peg.6720"/>
<dbReference type="NCBIfam" id="NF004481">
    <property type="entry name" value="PRK05815.2-3"/>
    <property type="match status" value="1"/>
</dbReference>
<dbReference type="CDD" id="cd00310">
    <property type="entry name" value="ATP-synt_Fo_a_6"/>
    <property type="match status" value="1"/>
</dbReference>
<proteinExistence type="inferred from homology"/>
<dbReference type="InterPro" id="IPR023011">
    <property type="entry name" value="ATP_synth_F0_asu_AS"/>
</dbReference>
<dbReference type="InterPro" id="IPR017692">
    <property type="entry name" value="Alt_ATP_synth_F0_Asu"/>
</dbReference>
<dbReference type="InterPro" id="IPR035908">
    <property type="entry name" value="F0_ATP_A_sf"/>
</dbReference>
<dbReference type="Gene3D" id="1.20.120.220">
    <property type="entry name" value="ATP synthase, F0 complex, subunit A"/>
    <property type="match status" value="1"/>
</dbReference>
<dbReference type="PROSITE" id="PS00449">
    <property type="entry name" value="ATPASE_A"/>
    <property type="match status" value="1"/>
</dbReference>
<keyword evidence="14" id="KW-1185">Reference proteome</keyword>
<evidence type="ECO:0000256" key="2">
    <source>
        <dbReference type="ARBA" id="ARBA00006810"/>
    </source>
</evidence>
<evidence type="ECO:0000313" key="13">
    <source>
        <dbReference type="EMBL" id="ETX00016.1"/>
    </source>
</evidence>
<dbReference type="GO" id="GO:0042777">
    <property type="term" value="P:proton motive force-driven plasma membrane ATP synthesis"/>
    <property type="evidence" value="ECO:0007669"/>
    <property type="project" value="TreeGrafter"/>
</dbReference>
<keyword evidence="11" id="KW-1003">Cell membrane</keyword>
<evidence type="ECO:0000256" key="5">
    <source>
        <dbReference type="ARBA" id="ARBA00022692"/>
    </source>
</evidence>
<keyword evidence="5 11" id="KW-0812">Transmembrane</keyword>
<dbReference type="Proteomes" id="UP000019140">
    <property type="component" value="Unassembled WGS sequence"/>
</dbReference>
<evidence type="ECO:0000256" key="7">
    <source>
        <dbReference type="ARBA" id="ARBA00022989"/>
    </source>
</evidence>
<comment type="subcellular location">
    <subcellularLocation>
        <location evidence="11 12">Cell membrane</location>
        <topology evidence="11 12">Multi-pass membrane protein</topology>
    </subcellularLocation>
    <subcellularLocation>
        <location evidence="1">Membrane</location>
        <topology evidence="1">Multi-pass membrane protein</topology>
    </subcellularLocation>
</comment>
<dbReference type="HOGENOM" id="CLU_041018_2_5_7"/>
<feature type="transmembrane region" description="Helical" evidence="11">
    <location>
        <begin position="78"/>
        <end position="101"/>
    </location>
</feature>
<gene>
    <name evidence="11" type="primary">atpB</name>
    <name evidence="13" type="ORF">ETSY2_39875</name>
</gene>
<evidence type="ECO:0000256" key="4">
    <source>
        <dbReference type="ARBA" id="ARBA00022547"/>
    </source>
</evidence>
<evidence type="ECO:0000256" key="12">
    <source>
        <dbReference type="RuleBase" id="RU000483"/>
    </source>
</evidence>
<feature type="transmembrane region" description="Helical" evidence="11">
    <location>
        <begin position="107"/>
        <end position="127"/>
    </location>
</feature>
<dbReference type="AlphaFoldDB" id="W4LQK7"/>
<evidence type="ECO:0000256" key="10">
    <source>
        <dbReference type="ARBA" id="ARBA00023310"/>
    </source>
</evidence>
<sequence length="238" mass="26142">MTISPDTLIIWQWGVVRLNATILWTWVIMALVVLGAWLVTRRLSTTTQLSRWQNLLEVVVSAIRDQIRDVGQQEPSPYLAFVGTLFVFIAVANVLAMVPGYHPPTGSLSTTAALALCVFVAVPLYGITRQGLGRYLKNYLQPSVFMLPFNIIGELSRTLALAVRLYGNIMSGTIIAGILLSIAPLFFPIVMQTLGLLTGLIQAYIFAVLAMVYLASATRAHHDRAEAHPNEQGDDLYG</sequence>
<dbReference type="NCBIfam" id="TIGR03306">
    <property type="entry name" value="altF1_A"/>
    <property type="match status" value="1"/>
</dbReference>
<feature type="transmembrane region" description="Helical" evidence="11">
    <location>
        <begin position="20"/>
        <end position="39"/>
    </location>
</feature>
<evidence type="ECO:0000256" key="11">
    <source>
        <dbReference type="HAMAP-Rule" id="MF_01393"/>
    </source>
</evidence>
<keyword evidence="4 11" id="KW-0138">CF(0)</keyword>
<feature type="transmembrane region" description="Helical" evidence="11">
    <location>
        <begin position="165"/>
        <end position="187"/>
    </location>
</feature>
<dbReference type="GO" id="GO:0046933">
    <property type="term" value="F:proton-transporting ATP synthase activity, rotational mechanism"/>
    <property type="evidence" value="ECO:0007669"/>
    <property type="project" value="UniProtKB-UniRule"/>
</dbReference>
<evidence type="ECO:0000256" key="9">
    <source>
        <dbReference type="ARBA" id="ARBA00023136"/>
    </source>
</evidence>
<dbReference type="PANTHER" id="PTHR42823:SF3">
    <property type="entry name" value="ATP SYNTHASE SUBUNIT A, CHLOROPLASTIC"/>
    <property type="match status" value="1"/>
</dbReference>
<keyword evidence="10 11" id="KW-0066">ATP synthesis</keyword>
<dbReference type="GO" id="GO:0005886">
    <property type="term" value="C:plasma membrane"/>
    <property type="evidence" value="ECO:0007669"/>
    <property type="project" value="UniProtKB-SubCell"/>
</dbReference>
<evidence type="ECO:0000256" key="6">
    <source>
        <dbReference type="ARBA" id="ARBA00022781"/>
    </source>
</evidence>
<accession>W4LQK7</accession>
<comment type="similarity">
    <text evidence="2 11 12">Belongs to the ATPase A chain family.</text>
</comment>
<comment type="function">
    <text evidence="11 12">Key component of the proton channel; it plays a direct role in the translocation of protons across the membrane.</text>
</comment>
<keyword evidence="6 11" id="KW-0375">Hydrogen ion transport</keyword>
<evidence type="ECO:0000256" key="8">
    <source>
        <dbReference type="ARBA" id="ARBA00023065"/>
    </source>
</evidence>
<keyword evidence="3 11" id="KW-0813">Transport</keyword>
<dbReference type="EMBL" id="AZHX01001772">
    <property type="protein sequence ID" value="ETX00016.1"/>
    <property type="molecule type" value="Genomic_DNA"/>
</dbReference>
<keyword evidence="9 11" id="KW-0472">Membrane</keyword>
<evidence type="ECO:0000256" key="3">
    <source>
        <dbReference type="ARBA" id="ARBA00022448"/>
    </source>
</evidence>
<organism evidence="13 14">
    <name type="scientific">Candidatus Entotheonella gemina</name>
    <dbReference type="NCBI Taxonomy" id="1429439"/>
    <lineage>
        <taxon>Bacteria</taxon>
        <taxon>Pseudomonadati</taxon>
        <taxon>Nitrospinota/Tectimicrobiota group</taxon>
        <taxon>Candidatus Tectimicrobiota</taxon>
        <taxon>Candidatus Entotheonellia</taxon>
        <taxon>Candidatus Entotheonellales</taxon>
        <taxon>Candidatus Entotheonellaceae</taxon>
        <taxon>Candidatus Entotheonella</taxon>
    </lineage>
</organism>
<dbReference type="PANTHER" id="PTHR42823">
    <property type="entry name" value="ATP SYNTHASE SUBUNIT A, CHLOROPLASTIC"/>
    <property type="match status" value="1"/>
</dbReference>
<protein>
    <recommendedName>
        <fullName evidence="11 12">ATP synthase subunit a</fullName>
    </recommendedName>
    <alternativeName>
        <fullName evidence="11">ATP synthase F0 sector subunit a</fullName>
    </alternativeName>
    <alternativeName>
        <fullName evidence="11">F-ATPase subunit 6</fullName>
    </alternativeName>
</protein>
<dbReference type="InterPro" id="IPR045082">
    <property type="entry name" value="ATP_syn_F0_a_bact/chloroplast"/>
</dbReference>
<dbReference type="NCBIfam" id="TIGR01131">
    <property type="entry name" value="ATP_synt_6_or_A"/>
    <property type="match status" value="1"/>
</dbReference>